<reference evidence="2 3" key="1">
    <citation type="journal article" date="2015" name="Nature">
        <title>rRNA introns, odd ribosomes, and small enigmatic genomes across a large radiation of phyla.</title>
        <authorList>
            <person name="Brown C.T."/>
            <person name="Hug L.A."/>
            <person name="Thomas B.C."/>
            <person name="Sharon I."/>
            <person name="Castelle C.J."/>
            <person name="Singh A."/>
            <person name="Wilkins M.J."/>
            <person name="Williams K.H."/>
            <person name="Banfield J.F."/>
        </authorList>
    </citation>
    <scope>NUCLEOTIDE SEQUENCE [LARGE SCALE GENOMIC DNA]</scope>
</reference>
<dbReference type="EMBL" id="LCOY01000071">
    <property type="protein sequence ID" value="KKU85693.1"/>
    <property type="molecule type" value="Genomic_DNA"/>
</dbReference>
<sequence length="35" mass="3808">MNFFRKHEKVWKVIVVVASVALIASSILPLLAGGI</sequence>
<comment type="caution">
    <text evidence="2">The sequence shown here is derived from an EMBL/GenBank/DDBJ whole genome shotgun (WGS) entry which is preliminary data.</text>
</comment>
<name>A0A0G1W5N7_9BACT</name>
<evidence type="ECO:0000256" key="1">
    <source>
        <dbReference type="SAM" id="Phobius"/>
    </source>
</evidence>
<keyword evidence="1" id="KW-0472">Membrane</keyword>
<accession>A0A0G1W5N7</accession>
<dbReference type="Proteomes" id="UP000034739">
    <property type="component" value="Unassembled WGS sequence"/>
</dbReference>
<proteinExistence type="predicted"/>
<keyword evidence="1" id="KW-0812">Transmembrane</keyword>
<keyword evidence="1" id="KW-1133">Transmembrane helix</keyword>
<protein>
    <submittedName>
        <fullName evidence="2">Uncharacterized protein</fullName>
    </submittedName>
</protein>
<evidence type="ECO:0000313" key="3">
    <source>
        <dbReference type="Proteomes" id="UP000034739"/>
    </source>
</evidence>
<gene>
    <name evidence="2" type="ORF">UY16_C0071G0004</name>
</gene>
<evidence type="ECO:0000313" key="2">
    <source>
        <dbReference type="EMBL" id="KKU85693.1"/>
    </source>
</evidence>
<feature type="transmembrane region" description="Helical" evidence="1">
    <location>
        <begin position="12"/>
        <end position="32"/>
    </location>
</feature>
<organism evidence="2 3">
    <name type="scientific">Candidatus Gottesmanbacteria bacterium GW2011_GWA2_47_9</name>
    <dbReference type="NCBI Taxonomy" id="1618445"/>
    <lineage>
        <taxon>Bacteria</taxon>
        <taxon>Candidatus Gottesmaniibacteriota</taxon>
    </lineage>
</organism>
<dbReference type="AlphaFoldDB" id="A0A0G1W5N7"/>